<evidence type="ECO:0000256" key="8">
    <source>
        <dbReference type="SAM" id="Phobius"/>
    </source>
</evidence>
<feature type="transmembrane region" description="Helical" evidence="8">
    <location>
        <begin position="75"/>
        <end position="100"/>
    </location>
</feature>
<comment type="caution">
    <text evidence="9">The sequence shown here is derived from an EMBL/GenBank/DDBJ whole genome shotgun (WGS) entry which is preliminary data.</text>
</comment>
<dbReference type="EMBL" id="JBHMAF010000173">
    <property type="protein sequence ID" value="MFB9760857.1"/>
    <property type="molecule type" value="Genomic_DNA"/>
</dbReference>
<reference evidence="9 10" key="1">
    <citation type="submission" date="2024-09" db="EMBL/GenBank/DDBJ databases">
        <authorList>
            <person name="Sun Q."/>
            <person name="Mori K."/>
        </authorList>
    </citation>
    <scope>NUCLEOTIDE SEQUENCE [LARGE SCALE GENOMIC DNA]</scope>
    <source>
        <strain evidence="9 10">JCM 11201</strain>
    </source>
</reference>
<evidence type="ECO:0000256" key="5">
    <source>
        <dbReference type="ARBA" id="ARBA00022692"/>
    </source>
</evidence>
<name>A0ABV5WJQ8_9BACI</name>
<keyword evidence="6 8" id="KW-1133">Transmembrane helix</keyword>
<feature type="transmembrane region" description="Helical" evidence="8">
    <location>
        <begin position="112"/>
        <end position="129"/>
    </location>
</feature>
<feature type="transmembrane region" description="Helical" evidence="8">
    <location>
        <begin position="211"/>
        <end position="231"/>
    </location>
</feature>
<feature type="transmembrane region" description="Helical" evidence="8">
    <location>
        <begin position="308"/>
        <end position="327"/>
    </location>
</feature>
<dbReference type="Proteomes" id="UP001589609">
    <property type="component" value="Unassembled WGS sequence"/>
</dbReference>
<dbReference type="PANTHER" id="PTHR34975:SF2">
    <property type="entry name" value="SPORE GERMINATION PROTEIN A2"/>
    <property type="match status" value="1"/>
</dbReference>
<gene>
    <name evidence="9" type="ORF">ACFFMS_21525</name>
</gene>
<comment type="similarity">
    <text evidence="2">Belongs to the amino acid-polyamine-organocation (APC) superfamily. Spore germination protein (SGP) (TC 2.A.3.9) family.</text>
</comment>
<evidence type="ECO:0000256" key="1">
    <source>
        <dbReference type="ARBA" id="ARBA00004141"/>
    </source>
</evidence>
<organism evidence="9 10">
    <name type="scientific">Ectobacillus funiculus</name>
    <dbReference type="NCBI Taxonomy" id="137993"/>
    <lineage>
        <taxon>Bacteria</taxon>
        <taxon>Bacillati</taxon>
        <taxon>Bacillota</taxon>
        <taxon>Bacilli</taxon>
        <taxon>Bacillales</taxon>
        <taxon>Bacillaceae</taxon>
        <taxon>Ectobacillus</taxon>
    </lineage>
</organism>
<keyword evidence="4" id="KW-0309">Germination</keyword>
<keyword evidence="10" id="KW-1185">Reference proteome</keyword>
<dbReference type="InterPro" id="IPR004761">
    <property type="entry name" value="Spore_GerAB"/>
</dbReference>
<keyword evidence="5 8" id="KW-0812">Transmembrane</keyword>
<keyword evidence="7 8" id="KW-0472">Membrane</keyword>
<evidence type="ECO:0000256" key="3">
    <source>
        <dbReference type="ARBA" id="ARBA00022448"/>
    </source>
</evidence>
<feature type="transmembrane region" description="Helical" evidence="8">
    <location>
        <begin position="177"/>
        <end position="199"/>
    </location>
</feature>
<dbReference type="Pfam" id="PF03845">
    <property type="entry name" value="Spore_permease"/>
    <property type="match status" value="1"/>
</dbReference>
<feature type="transmembrane region" description="Helical" evidence="8">
    <location>
        <begin position="32"/>
        <end position="55"/>
    </location>
</feature>
<evidence type="ECO:0000313" key="9">
    <source>
        <dbReference type="EMBL" id="MFB9760857.1"/>
    </source>
</evidence>
<dbReference type="PANTHER" id="PTHR34975">
    <property type="entry name" value="SPORE GERMINATION PROTEIN A2"/>
    <property type="match status" value="1"/>
</dbReference>
<comment type="subcellular location">
    <subcellularLocation>
        <location evidence="1">Membrane</location>
        <topology evidence="1">Multi-pass membrane protein</topology>
    </subcellularLocation>
</comment>
<accession>A0ABV5WJQ8</accession>
<feature type="transmembrane region" description="Helical" evidence="8">
    <location>
        <begin position="265"/>
        <end position="287"/>
    </location>
</feature>
<feature type="transmembrane region" description="Helical" evidence="8">
    <location>
        <begin position="339"/>
        <end position="358"/>
    </location>
</feature>
<sequence length="366" mass="42751">MNRYFYYLIIVNMIANIVASVPRILLDARAKGAIVSMILALITSSMVTYITARFFNKFPGKGLPELLKEYTPKWITIPFLMLLAVGWFSTGLTTLINYSFLLKRFLTPDMSIQWIVSIFLCFISFGILMSSKSVLYTIETVLVFNIPLVFIIMIKAYTSEGMEWDFVKESVMYIYHIPSYSAFSASLFPTIGAGNLIIFNRVFTKKQRITWSQLGLIFFILTGNLATTYFVPIGYSGFEYIDRILYPWVRTSDAMRLDFGFVERVLFIFLTLYLAVSFLSILMHWHVVIELLKKVIWLKRFKWKERNLTPYLFIGVFWFISLPTSSYLTEYQLTLYTGYFFNSLPAFLISTLLMFWFINRRAKVQV</sequence>
<proteinExistence type="inferred from homology"/>
<evidence type="ECO:0000256" key="6">
    <source>
        <dbReference type="ARBA" id="ARBA00022989"/>
    </source>
</evidence>
<evidence type="ECO:0000256" key="4">
    <source>
        <dbReference type="ARBA" id="ARBA00022544"/>
    </source>
</evidence>
<keyword evidence="3" id="KW-0813">Transport</keyword>
<evidence type="ECO:0000256" key="7">
    <source>
        <dbReference type="ARBA" id="ARBA00023136"/>
    </source>
</evidence>
<dbReference type="RefSeq" id="WP_379951133.1">
    <property type="nucleotide sequence ID" value="NZ_JBHMAF010000173.1"/>
</dbReference>
<evidence type="ECO:0000313" key="10">
    <source>
        <dbReference type="Proteomes" id="UP001589609"/>
    </source>
</evidence>
<protein>
    <submittedName>
        <fullName evidence="9">GerAB/ArcD/ProY family transporter</fullName>
    </submittedName>
</protein>
<evidence type="ECO:0000256" key="2">
    <source>
        <dbReference type="ARBA" id="ARBA00007998"/>
    </source>
</evidence>
<feature type="transmembrane region" description="Helical" evidence="8">
    <location>
        <begin position="136"/>
        <end position="157"/>
    </location>
</feature>
<feature type="transmembrane region" description="Helical" evidence="8">
    <location>
        <begin position="5"/>
        <end position="26"/>
    </location>
</feature>